<keyword evidence="1" id="KW-0472">Membrane</keyword>
<sequence length="170" mass="19598">MNWMDLIEQNIIYITIGLAGFSVLLFAIILILLIKQGKLNKKYKKFMTGNSGENLETIIINRFNDIDKLKEDRDLICKEIEKINENLMTSMQKIGIVKYDAFKEMGGKLSFVLALLDKNNDGILLNSIHSSREGCYIYLKEIIKGESFLELSKEERTALEQAIKYNSFME</sequence>
<gene>
    <name evidence="2" type="ORF">HHT355_2505</name>
</gene>
<dbReference type="OrthoDB" id="5244042at2"/>
<evidence type="ECO:0000313" key="3">
    <source>
        <dbReference type="Proteomes" id="UP000236497"/>
    </source>
</evidence>
<keyword evidence="1" id="KW-1133">Transmembrane helix</keyword>
<dbReference type="AlphaFoldDB" id="A0A0H5SJL3"/>
<feature type="transmembrane region" description="Helical" evidence="1">
    <location>
        <begin position="12"/>
        <end position="34"/>
    </location>
</feature>
<dbReference type="EMBL" id="CVTD020000027">
    <property type="protein sequence ID" value="CRZ35689.1"/>
    <property type="molecule type" value="Genomic_DNA"/>
</dbReference>
<reference evidence="2 3" key="1">
    <citation type="submission" date="2015-06" db="EMBL/GenBank/DDBJ databases">
        <authorList>
            <person name="Wibberg Daniel"/>
        </authorList>
    </citation>
    <scope>NUCLEOTIDE SEQUENCE [LARGE SCALE GENOMIC DNA]</scope>
    <source>
        <strain evidence="2 3">T3/55T</strain>
    </source>
</reference>
<keyword evidence="1" id="KW-0812">Transmembrane</keyword>
<evidence type="ECO:0000313" key="2">
    <source>
        <dbReference type="EMBL" id="CRZ35689.1"/>
    </source>
</evidence>
<keyword evidence="3" id="KW-1185">Reference proteome</keyword>
<proteinExistence type="predicted"/>
<evidence type="ECO:0008006" key="4">
    <source>
        <dbReference type="Google" id="ProtNLM"/>
    </source>
</evidence>
<dbReference type="InterPro" id="IPR027981">
    <property type="entry name" value="DUF4446"/>
</dbReference>
<evidence type="ECO:0000256" key="1">
    <source>
        <dbReference type="SAM" id="Phobius"/>
    </source>
</evidence>
<dbReference type="Pfam" id="PF14584">
    <property type="entry name" value="DUF4446"/>
    <property type="match status" value="1"/>
</dbReference>
<protein>
    <recommendedName>
        <fullName evidence="4">DUF4446 family protein</fullName>
    </recommendedName>
</protein>
<dbReference type="Proteomes" id="UP000236497">
    <property type="component" value="Unassembled WGS sequence"/>
</dbReference>
<accession>A0A0H5SJL3</accession>
<name>A0A0H5SJL3_HERHM</name>
<organism evidence="2 3">
    <name type="scientific">Herbinix hemicellulosilytica</name>
    <dbReference type="NCBI Taxonomy" id="1564487"/>
    <lineage>
        <taxon>Bacteria</taxon>
        <taxon>Bacillati</taxon>
        <taxon>Bacillota</taxon>
        <taxon>Clostridia</taxon>
        <taxon>Lachnospirales</taxon>
        <taxon>Lachnospiraceae</taxon>
        <taxon>Herbinix</taxon>
    </lineage>
</organism>
<dbReference type="RefSeq" id="WP_103203761.1">
    <property type="nucleotide sequence ID" value="NZ_CVTD020000027.1"/>
</dbReference>